<reference evidence="12 13" key="1">
    <citation type="submission" date="2018-03" db="EMBL/GenBank/DDBJ databases">
        <title>Genomic Encyclopedia of Archaeal and Bacterial Type Strains, Phase II (KMG-II): from individual species to whole genera.</title>
        <authorList>
            <person name="Goeker M."/>
        </authorList>
    </citation>
    <scope>NUCLEOTIDE SEQUENCE [LARGE SCALE GENOMIC DNA]</scope>
    <source>
        <strain evidence="12 13">DSM 44889</strain>
    </source>
</reference>
<evidence type="ECO:0000313" key="13">
    <source>
        <dbReference type="Proteomes" id="UP000245469"/>
    </source>
</evidence>
<feature type="transmembrane region" description="Helical" evidence="10">
    <location>
        <begin position="102"/>
        <end position="123"/>
    </location>
</feature>
<evidence type="ECO:0000256" key="11">
    <source>
        <dbReference type="SAM" id="MobiDB-lite"/>
    </source>
</evidence>
<feature type="transmembrane region" description="Helical" evidence="10">
    <location>
        <begin position="135"/>
        <end position="161"/>
    </location>
</feature>
<accession>A0A316A6N6</accession>
<keyword evidence="10" id="KW-0915">Sodium</keyword>
<protein>
    <recommendedName>
        <fullName evidence="10">Fluoride-specific ion channel FluC</fullName>
    </recommendedName>
</protein>
<keyword evidence="13" id="KW-1185">Reference proteome</keyword>
<dbReference type="Pfam" id="PF02537">
    <property type="entry name" value="CRCB"/>
    <property type="match status" value="1"/>
</dbReference>
<dbReference type="HAMAP" id="MF_00454">
    <property type="entry name" value="FluC"/>
    <property type="match status" value="1"/>
</dbReference>
<dbReference type="GO" id="GO:0046872">
    <property type="term" value="F:metal ion binding"/>
    <property type="evidence" value="ECO:0007669"/>
    <property type="project" value="UniProtKB-KW"/>
</dbReference>
<evidence type="ECO:0000313" key="12">
    <source>
        <dbReference type="EMBL" id="PWJ52640.1"/>
    </source>
</evidence>
<feature type="binding site" evidence="10">
    <location>
        <position position="113"/>
    </location>
    <ligand>
        <name>Na(+)</name>
        <dbReference type="ChEBI" id="CHEBI:29101"/>
        <note>structural</note>
    </ligand>
</feature>
<feature type="binding site" evidence="10">
    <location>
        <position position="116"/>
    </location>
    <ligand>
        <name>Na(+)</name>
        <dbReference type="ChEBI" id="CHEBI:29101"/>
        <note>structural</note>
    </ligand>
</feature>
<evidence type="ECO:0000256" key="1">
    <source>
        <dbReference type="ARBA" id="ARBA00004651"/>
    </source>
</evidence>
<evidence type="ECO:0000256" key="4">
    <source>
        <dbReference type="ARBA" id="ARBA00022989"/>
    </source>
</evidence>
<proteinExistence type="inferred from homology"/>
<feature type="compositionally biased region" description="Pro residues" evidence="11">
    <location>
        <begin position="1"/>
        <end position="17"/>
    </location>
</feature>
<comment type="subcellular location">
    <subcellularLocation>
        <location evidence="1 10">Cell membrane</location>
        <topology evidence="1 10">Multi-pass membrane protein</topology>
    </subcellularLocation>
</comment>
<evidence type="ECO:0000256" key="10">
    <source>
        <dbReference type="HAMAP-Rule" id="MF_00454"/>
    </source>
</evidence>
<comment type="caution">
    <text evidence="12">The sequence shown here is derived from an EMBL/GenBank/DDBJ whole genome shotgun (WGS) entry which is preliminary data.</text>
</comment>
<dbReference type="GO" id="GO:0005886">
    <property type="term" value="C:plasma membrane"/>
    <property type="evidence" value="ECO:0007669"/>
    <property type="project" value="UniProtKB-SubCell"/>
</dbReference>
<name>A0A316A6N6_9ACTN</name>
<comment type="catalytic activity">
    <reaction evidence="8">
        <text>fluoride(in) = fluoride(out)</text>
        <dbReference type="Rhea" id="RHEA:76159"/>
        <dbReference type="ChEBI" id="CHEBI:17051"/>
    </reaction>
    <physiologicalReaction direction="left-to-right" evidence="8">
        <dbReference type="Rhea" id="RHEA:76160"/>
    </physiologicalReaction>
</comment>
<dbReference type="PANTHER" id="PTHR28259">
    <property type="entry name" value="FLUORIDE EXPORT PROTEIN 1-RELATED"/>
    <property type="match status" value="1"/>
</dbReference>
<dbReference type="Proteomes" id="UP000245469">
    <property type="component" value="Unassembled WGS sequence"/>
</dbReference>
<keyword evidence="10" id="KW-0813">Transport</keyword>
<comment type="similarity">
    <text evidence="7 10">Belongs to the fluoride channel Fluc/FEX (TC 1.A.43) family.</text>
</comment>
<dbReference type="InterPro" id="IPR003691">
    <property type="entry name" value="FluC"/>
</dbReference>
<sequence length="167" mass="17231">MVTPPSSPQPQPQPQPVDPDSEVTAAERTARRPLHLQPRLIVWVASGGVLGAAARIGVIHLSPAPAGFPLATFVVNVVGAFVLGLLLQGLSDAGPDEGRRRLARLWAGTGFCGAFTTYSSFAVDTDELLRAGQLGLALAYVAATLMLGAAATLAGVAAAGLRRRRSV</sequence>
<keyword evidence="10" id="KW-0479">Metal-binding</keyword>
<keyword evidence="3 10" id="KW-0812">Transmembrane</keyword>
<dbReference type="EMBL" id="QGDQ01000018">
    <property type="protein sequence ID" value="PWJ52640.1"/>
    <property type="molecule type" value="Genomic_DNA"/>
</dbReference>
<evidence type="ECO:0000256" key="9">
    <source>
        <dbReference type="ARBA" id="ARBA00049940"/>
    </source>
</evidence>
<evidence type="ECO:0000256" key="2">
    <source>
        <dbReference type="ARBA" id="ARBA00022475"/>
    </source>
</evidence>
<evidence type="ECO:0000256" key="5">
    <source>
        <dbReference type="ARBA" id="ARBA00023136"/>
    </source>
</evidence>
<keyword evidence="4 10" id="KW-1133">Transmembrane helix</keyword>
<feature type="region of interest" description="Disordered" evidence="11">
    <location>
        <begin position="1"/>
        <end position="25"/>
    </location>
</feature>
<feature type="transmembrane region" description="Helical" evidence="10">
    <location>
        <begin position="40"/>
        <end position="62"/>
    </location>
</feature>
<keyword evidence="5 10" id="KW-0472">Membrane</keyword>
<dbReference type="PANTHER" id="PTHR28259:SF1">
    <property type="entry name" value="FLUORIDE EXPORT PROTEIN 1-RELATED"/>
    <property type="match status" value="1"/>
</dbReference>
<evidence type="ECO:0000256" key="8">
    <source>
        <dbReference type="ARBA" id="ARBA00035585"/>
    </source>
</evidence>
<evidence type="ECO:0000256" key="7">
    <source>
        <dbReference type="ARBA" id="ARBA00035120"/>
    </source>
</evidence>
<gene>
    <name evidence="10" type="primary">fluC</name>
    <name evidence="10" type="synonym">crcB</name>
    <name evidence="12" type="ORF">BXY45_11811</name>
</gene>
<dbReference type="AlphaFoldDB" id="A0A316A6N6"/>
<dbReference type="GO" id="GO:0062054">
    <property type="term" value="F:fluoride channel activity"/>
    <property type="evidence" value="ECO:0007669"/>
    <property type="project" value="UniProtKB-UniRule"/>
</dbReference>
<evidence type="ECO:0000256" key="3">
    <source>
        <dbReference type="ARBA" id="ARBA00022692"/>
    </source>
</evidence>
<keyword evidence="2 10" id="KW-1003">Cell membrane</keyword>
<dbReference type="GO" id="GO:0140114">
    <property type="term" value="P:cellular detoxification of fluoride"/>
    <property type="evidence" value="ECO:0007669"/>
    <property type="project" value="UniProtKB-UniRule"/>
</dbReference>
<feature type="transmembrane region" description="Helical" evidence="10">
    <location>
        <begin position="68"/>
        <end position="90"/>
    </location>
</feature>
<comment type="function">
    <text evidence="9 10">Fluoride-specific ion channel. Important for reducing fluoride concentration in the cell, thus reducing its toxicity.</text>
</comment>
<keyword evidence="10" id="KW-0406">Ion transport</keyword>
<organism evidence="12 13">
    <name type="scientific">Quadrisphaera granulorum</name>
    <dbReference type="NCBI Taxonomy" id="317664"/>
    <lineage>
        <taxon>Bacteria</taxon>
        <taxon>Bacillati</taxon>
        <taxon>Actinomycetota</taxon>
        <taxon>Actinomycetes</taxon>
        <taxon>Kineosporiales</taxon>
        <taxon>Kineosporiaceae</taxon>
        <taxon>Quadrisphaera</taxon>
    </lineage>
</organism>
<keyword evidence="6 10" id="KW-0407">Ion channel</keyword>
<evidence type="ECO:0000256" key="6">
    <source>
        <dbReference type="ARBA" id="ARBA00023303"/>
    </source>
</evidence>
<comment type="activity regulation">
    <text evidence="10">Na(+) is not transported, but it plays an essential structural role and its presence is essential for fluoride channel function.</text>
</comment>